<evidence type="ECO:0000313" key="1">
    <source>
        <dbReference type="Proteomes" id="UP000887576"/>
    </source>
</evidence>
<organism evidence="1 2">
    <name type="scientific">Panagrolaimus sp. JU765</name>
    <dbReference type="NCBI Taxonomy" id="591449"/>
    <lineage>
        <taxon>Eukaryota</taxon>
        <taxon>Metazoa</taxon>
        <taxon>Ecdysozoa</taxon>
        <taxon>Nematoda</taxon>
        <taxon>Chromadorea</taxon>
        <taxon>Rhabditida</taxon>
        <taxon>Tylenchina</taxon>
        <taxon>Panagrolaimomorpha</taxon>
        <taxon>Panagrolaimoidea</taxon>
        <taxon>Panagrolaimidae</taxon>
        <taxon>Panagrolaimus</taxon>
    </lineage>
</organism>
<name>A0AC34R6V6_9BILA</name>
<dbReference type="WBParaSite" id="JU765_v2.g4059.t1">
    <property type="protein sequence ID" value="JU765_v2.g4059.t1"/>
    <property type="gene ID" value="JU765_v2.g4059"/>
</dbReference>
<accession>A0AC34R6V6</accession>
<dbReference type="Proteomes" id="UP000887576">
    <property type="component" value="Unplaced"/>
</dbReference>
<protein>
    <submittedName>
        <fullName evidence="2">Uncharacterized protein</fullName>
    </submittedName>
</protein>
<sequence>MRGEFHDDLCPNISSKDLKMSKNIKNNRIAIVIPVSKQADYESSKSALDTVECYANHFGYRYVLLDMTDDENIENNENCYHSNLLFKRHCFVVNFMKENIDQIDYVLFLDGTIGVIHPCHTIQEFIDDDPDVEITFYERYYDHKIAVESYLVRNSEFTRNFLTTLADYILPKSFHGSDSGAIHQALMDYHFKDMEAQRQCYHYWEKSENYDTLAAFQFCTRHALGNETYFAGGKIKIIGKNMWRWVRNGWLTKTKFAPNDFMFHGWKNDKLSKKWFWPFNNPNFDMNKCGYRSSFTSWIPKEGLFVPNDEIQTLLGFST</sequence>
<reference evidence="2" key="1">
    <citation type="submission" date="2022-11" db="UniProtKB">
        <authorList>
            <consortium name="WormBaseParasite"/>
        </authorList>
    </citation>
    <scope>IDENTIFICATION</scope>
</reference>
<proteinExistence type="predicted"/>
<evidence type="ECO:0000313" key="2">
    <source>
        <dbReference type="WBParaSite" id="JU765_v2.g4059.t1"/>
    </source>
</evidence>